<dbReference type="InterPro" id="IPR020904">
    <property type="entry name" value="Sc_DH/Rdtase_CS"/>
</dbReference>
<dbReference type="CDD" id="cd05233">
    <property type="entry name" value="SDR_c"/>
    <property type="match status" value="1"/>
</dbReference>
<dbReference type="Gene3D" id="3.40.50.720">
    <property type="entry name" value="NAD(P)-binding Rossmann-like Domain"/>
    <property type="match status" value="1"/>
</dbReference>
<dbReference type="SUPFAM" id="SSF51735">
    <property type="entry name" value="NAD(P)-binding Rossmann-fold domains"/>
    <property type="match status" value="1"/>
</dbReference>
<dbReference type="PROSITE" id="PS00061">
    <property type="entry name" value="ADH_SHORT"/>
    <property type="match status" value="1"/>
</dbReference>
<dbReference type="SMART" id="SM00822">
    <property type="entry name" value="PKS_KR"/>
    <property type="match status" value="1"/>
</dbReference>
<reference evidence="7" key="1">
    <citation type="submission" date="2021-11" db="EMBL/GenBank/DDBJ databases">
        <title>Cultivation dependent microbiological survey of springs from the worlds oldest radium mine currently devoted to the extraction of radon-saturated water.</title>
        <authorList>
            <person name="Kapinusova G."/>
            <person name="Smrhova T."/>
            <person name="Strejcek M."/>
            <person name="Suman J."/>
            <person name="Jani K."/>
            <person name="Pajer P."/>
            <person name="Uhlik O."/>
        </authorList>
    </citation>
    <scope>NUCLEOTIDE SEQUENCE [LARGE SCALE GENOMIC DNA]</scope>
    <source>
        <strain evidence="7">J379</strain>
    </source>
</reference>
<feature type="domain" description="Ketoreductase" evidence="5">
    <location>
        <begin position="11"/>
        <end position="191"/>
    </location>
</feature>
<comment type="similarity">
    <text evidence="1 3">Belongs to the short-chain dehydrogenases/reductases (SDR) family.</text>
</comment>
<dbReference type="PRINTS" id="PR00081">
    <property type="entry name" value="GDHRDH"/>
</dbReference>
<feature type="region of interest" description="Disordered" evidence="4">
    <location>
        <begin position="275"/>
        <end position="317"/>
    </location>
</feature>
<dbReference type="Proteomes" id="UP001058860">
    <property type="component" value="Chromosome"/>
</dbReference>
<sequence length="317" mass="33171">MGRATYDVNGRTVFITGAARGIGAESARRLHRKGANLALVGLEPERLEALAAELGDRVAVFEADTTDSAALDRAVAGTVERFGGIDVAIANAGIQRSGAVLTADPDAIERTIEVNLLGVWRTDRAVLPHIIERKGYLLNIASLAAISHAPLMSAYTASKAGVEAFTDALRVETAPTGARVGCAYFGFIDTDIVRGSFAQPSNQAMLKMLPGPIAKPAPLSQAIDAIEKGVERRSSKVWAPRFVGPLMLIRGIAQPISELRMIKFGQKQIAEATRLADPASGADMPEDPLLGASTIATGDAPTPGADRTASPEPAAKA</sequence>
<organism evidence="6 7">
    <name type="scientific">Svornostia abyssi</name>
    <dbReference type="NCBI Taxonomy" id="2898438"/>
    <lineage>
        <taxon>Bacteria</taxon>
        <taxon>Bacillati</taxon>
        <taxon>Actinomycetota</taxon>
        <taxon>Thermoleophilia</taxon>
        <taxon>Solirubrobacterales</taxon>
        <taxon>Baekduiaceae</taxon>
        <taxon>Svornostia</taxon>
    </lineage>
</organism>
<name>A0ABY5PHA0_9ACTN</name>
<evidence type="ECO:0000256" key="3">
    <source>
        <dbReference type="RuleBase" id="RU000363"/>
    </source>
</evidence>
<evidence type="ECO:0000256" key="2">
    <source>
        <dbReference type="ARBA" id="ARBA00023002"/>
    </source>
</evidence>
<dbReference type="InterPro" id="IPR036291">
    <property type="entry name" value="NAD(P)-bd_dom_sf"/>
</dbReference>
<protein>
    <submittedName>
        <fullName evidence="6">SDR family oxidoreductase</fullName>
    </submittedName>
</protein>
<dbReference type="InterPro" id="IPR057326">
    <property type="entry name" value="KR_dom"/>
</dbReference>
<dbReference type="InterPro" id="IPR002347">
    <property type="entry name" value="SDR_fam"/>
</dbReference>
<evidence type="ECO:0000256" key="4">
    <source>
        <dbReference type="SAM" id="MobiDB-lite"/>
    </source>
</evidence>
<evidence type="ECO:0000259" key="5">
    <source>
        <dbReference type="SMART" id="SM00822"/>
    </source>
</evidence>
<accession>A0ABY5PHA0</accession>
<evidence type="ECO:0000313" key="7">
    <source>
        <dbReference type="Proteomes" id="UP001058860"/>
    </source>
</evidence>
<dbReference type="NCBIfam" id="NF004526">
    <property type="entry name" value="PRK05872.1"/>
    <property type="match status" value="1"/>
</dbReference>
<dbReference type="PANTHER" id="PTHR44196">
    <property type="entry name" value="DEHYDROGENASE/REDUCTASE SDR FAMILY MEMBER 7B"/>
    <property type="match status" value="1"/>
</dbReference>
<gene>
    <name evidence="6" type="ORF">LRS13_00440</name>
</gene>
<proteinExistence type="inferred from homology"/>
<dbReference type="RefSeq" id="WP_353864531.1">
    <property type="nucleotide sequence ID" value="NZ_CP088295.1"/>
</dbReference>
<dbReference type="Pfam" id="PF00106">
    <property type="entry name" value="adh_short"/>
    <property type="match status" value="1"/>
</dbReference>
<evidence type="ECO:0000313" key="6">
    <source>
        <dbReference type="EMBL" id="UUY04033.1"/>
    </source>
</evidence>
<dbReference type="PANTHER" id="PTHR44196:SF1">
    <property type="entry name" value="DEHYDROGENASE_REDUCTASE SDR FAMILY MEMBER 7B"/>
    <property type="match status" value="1"/>
</dbReference>
<keyword evidence="2" id="KW-0560">Oxidoreductase</keyword>
<evidence type="ECO:0000256" key="1">
    <source>
        <dbReference type="ARBA" id="ARBA00006484"/>
    </source>
</evidence>
<keyword evidence="7" id="KW-1185">Reference proteome</keyword>
<dbReference type="PRINTS" id="PR00080">
    <property type="entry name" value="SDRFAMILY"/>
</dbReference>
<dbReference type="EMBL" id="CP088295">
    <property type="protein sequence ID" value="UUY04033.1"/>
    <property type="molecule type" value="Genomic_DNA"/>
</dbReference>